<name>A0AA47L861_VIBPH</name>
<evidence type="ECO:0000259" key="1">
    <source>
        <dbReference type="SMART" id="SM00507"/>
    </source>
</evidence>
<dbReference type="InterPro" id="IPR003615">
    <property type="entry name" value="HNH_nuc"/>
</dbReference>
<dbReference type="Proteomes" id="UP001156560">
    <property type="component" value="Chromosome 1"/>
</dbReference>
<sequence length="110" mass="12227">MFESFHEGNFNKKYVTTYERNPKLRRQAIAIHGAICAACGFDYGKVYGSVGEGYIHIHHKVPVSQLGTSTLVDPEKDLVPLCANCHAMVHRKKDHTLSVEELTVLLGSNS</sequence>
<dbReference type="EMBL" id="CP114194">
    <property type="protein sequence ID" value="WAT91886.1"/>
    <property type="molecule type" value="Genomic_DNA"/>
</dbReference>
<accession>A0AA47L861</accession>
<dbReference type="InterPro" id="IPR002711">
    <property type="entry name" value="HNH"/>
</dbReference>
<gene>
    <name evidence="2" type="ORF">O1Q84_10235</name>
</gene>
<dbReference type="GO" id="GO:0004519">
    <property type="term" value="F:endonuclease activity"/>
    <property type="evidence" value="ECO:0007669"/>
    <property type="project" value="UniProtKB-KW"/>
</dbReference>
<evidence type="ECO:0000313" key="3">
    <source>
        <dbReference type="Proteomes" id="UP001156560"/>
    </source>
</evidence>
<protein>
    <submittedName>
        <fullName evidence="2">HNH endonuclease</fullName>
    </submittedName>
</protein>
<proteinExistence type="predicted"/>
<dbReference type="Gene3D" id="1.10.30.50">
    <property type="match status" value="1"/>
</dbReference>
<reference evidence="2" key="1">
    <citation type="submission" date="2022-12" db="EMBL/GenBank/DDBJ databases">
        <title>Vibrio parahaemolyticus become highly virulent by producing novel Tc toxins.</title>
        <authorList>
            <person name="Yang F."/>
            <person name="You Y."/>
            <person name="Lai Q."/>
            <person name="Xu L."/>
            <person name="Li F."/>
        </authorList>
    </citation>
    <scope>NUCLEOTIDE SEQUENCE</scope>
    <source>
        <strain evidence="2">Vp-HL-202005</strain>
    </source>
</reference>
<evidence type="ECO:0000313" key="2">
    <source>
        <dbReference type="EMBL" id="WAT91886.1"/>
    </source>
</evidence>
<dbReference type="RefSeq" id="WP_269169502.1">
    <property type="nucleotide sequence ID" value="NZ_CP114194.1"/>
</dbReference>
<dbReference type="Pfam" id="PF01844">
    <property type="entry name" value="HNH"/>
    <property type="match status" value="1"/>
</dbReference>
<dbReference type="CDD" id="cd00085">
    <property type="entry name" value="HNHc"/>
    <property type="match status" value="1"/>
</dbReference>
<keyword evidence="2" id="KW-0378">Hydrolase</keyword>
<keyword evidence="2" id="KW-0255">Endonuclease</keyword>
<feature type="domain" description="HNH nuclease" evidence="1">
    <location>
        <begin position="23"/>
        <end position="87"/>
    </location>
</feature>
<dbReference type="AlphaFoldDB" id="A0AA47L861"/>
<dbReference type="GO" id="GO:0003676">
    <property type="term" value="F:nucleic acid binding"/>
    <property type="evidence" value="ECO:0007669"/>
    <property type="project" value="InterPro"/>
</dbReference>
<organism evidence="2 3">
    <name type="scientific">Vibrio parahaemolyticus</name>
    <dbReference type="NCBI Taxonomy" id="670"/>
    <lineage>
        <taxon>Bacteria</taxon>
        <taxon>Pseudomonadati</taxon>
        <taxon>Pseudomonadota</taxon>
        <taxon>Gammaproteobacteria</taxon>
        <taxon>Vibrionales</taxon>
        <taxon>Vibrionaceae</taxon>
        <taxon>Vibrio</taxon>
    </lineage>
</organism>
<keyword evidence="2" id="KW-0540">Nuclease</keyword>
<dbReference type="GO" id="GO:0008270">
    <property type="term" value="F:zinc ion binding"/>
    <property type="evidence" value="ECO:0007669"/>
    <property type="project" value="InterPro"/>
</dbReference>
<dbReference type="SMART" id="SM00507">
    <property type="entry name" value="HNHc"/>
    <property type="match status" value="1"/>
</dbReference>